<dbReference type="EMBL" id="JAKCXM010000083">
    <property type="protein sequence ID" value="KAJ0403376.1"/>
    <property type="molecule type" value="Genomic_DNA"/>
</dbReference>
<protein>
    <recommendedName>
        <fullName evidence="7">WD domain-containing protein</fullName>
    </recommendedName>
</protein>
<organism evidence="5 6">
    <name type="scientific">Pythium insidiosum</name>
    <name type="common">Pythiosis disease agent</name>
    <dbReference type="NCBI Taxonomy" id="114742"/>
    <lineage>
        <taxon>Eukaryota</taxon>
        <taxon>Sar</taxon>
        <taxon>Stramenopiles</taxon>
        <taxon>Oomycota</taxon>
        <taxon>Peronosporomycetes</taxon>
        <taxon>Pythiales</taxon>
        <taxon>Pythiaceae</taxon>
        <taxon>Pythium</taxon>
    </lineage>
</organism>
<proteinExistence type="predicted"/>
<evidence type="ECO:0000256" key="3">
    <source>
        <dbReference type="PROSITE-ProRule" id="PRU00221"/>
    </source>
</evidence>
<sequence length="437" mass="48428">MMSDIDSRVSELEAENARLRDELRVLQEKYAALDDSTTARIQSLTDELELLAEANQLLMENQATAKRMSSVAASTETPLSQIPDELLLPGDGLTTTQRAVLEDVHAAGNLLSIASPRTLPHLVATGGVDKQIVVSDWKKARKLCVYQASAPVLGLAFNPQYPQFFVACFMDAKHALLRLHELDGSWQIEEVAMFHDHTRPGAMRVQWSSSGDLFATGSSDKSINVYRCSALAATGSDIPQCEKVKSFYFNGIVEAIAFVPAVSEGAESEIRNELLAIAVRDDCYVHYVDCLTMEKERINMNQDGIEHVSYTIMDLRASPSGKYLLAATDKDRHFVFPIKGNAVLRSLYGHKAGPYSQPRVCWHPSEKYVVSNTEDSGRLYVWCLASERVIDTIDAHDKLVRDLSYDATDPDIGAPMMLTVSYDKRIKVWQSSAGKTS</sequence>
<dbReference type="SUPFAM" id="SSF50978">
    <property type="entry name" value="WD40 repeat-like"/>
    <property type="match status" value="1"/>
</dbReference>
<dbReference type="PROSITE" id="PS50082">
    <property type="entry name" value="WD_REPEATS_2"/>
    <property type="match status" value="1"/>
</dbReference>
<evidence type="ECO:0000256" key="4">
    <source>
        <dbReference type="SAM" id="Coils"/>
    </source>
</evidence>
<keyword evidence="1 3" id="KW-0853">WD repeat</keyword>
<evidence type="ECO:0000313" key="5">
    <source>
        <dbReference type="EMBL" id="KAJ0403376.1"/>
    </source>
</evidence>
<dbReference type="PANTHER" id="PTHR19848:SF8">
    <property type="entry name" value="F-BOX AND WD REPEAT DOMAIN CONTAINING 7"/>
    <property type="match status" value="1"/>
</dbReference>
<reference evidence="5" key="1">
    <citation type="submission" date="2021-12" db="EMBL/GenBank/DDBJ databases">
        <title>Prjna785345.</title>
        <authorList>
            <person name="Rujirawat T."/>
            <person name="Krajaejun T."/>
        </authorList>
    </citation>
    <scope>NUCLEOTIDE SEQUENCE</scope>
    <source>
        <strain evidence="5">Pi057C3</strain>
    </source>
</reference>
<gene>
    <name evidence="5" type="ORF">P43SY_007127</name>
</gene>
<evidence type="ECO:0000256" key="1">
    <source>
        <dbReference type="ARBA" id="ARBA00022574"/>
    </source>
</evidence>
<dbReference type="InterPro" id="IPR015943">
    <property type="entry name" value="WD40/YVTN_repeat-like_dom_sf"/>
</dbReference>
<name>A0AAD5MD41_PYTIN</name>
<dbReference type="InterPro" id="IPR036322">
    <property type="entry name" value="WD40_repeat_dom_sf"/>
</dbReference>
<comment type="caution">
    <text evidence="5">The sequence shown here is derived from an EMBL/GenBank/DDBJ whole genome shotgun (WGS) entry which is preliminary data.</text>
</comment>
<dbReference type="Pfam" id="PF00400">
    <property type="entry name" value="WD40"/>
    <property type="match status" value="2"/>
</dbReference>
<dbReference type="Proteomes" id="UP001209570">
    <property type="component" value="Unassembled WGS sequence"/>
</dbReference>
<keyword evidence="6" id="KW-1185">Reference proteome</keyword>
<dbReference type="AlphaFoldDB" id="A0AAD5MD41"/>
<feature type="repeat" description="WD" evidence="3">
    <location>
        <begin position="393"/>
        <end position="437"/>
    </location>
</feature>
<evidence type="ECO:0000313" key="6">
    <source>
        <dbReference type="Proteomes" id="UP001209570"/>
    </source>
</evidence>
<dbReference type="InterPro" id="IPR001680">
    <property type="entry name" value="WD40_rpt"/>
</dbReference>
<evidence type="ECO:0008006" key="7">
    <source>
        <dbReference type="Google" id="ProtNLM"/>
    </source>
</evidence>
<accession>A0AAD5MD41</accession>
<keyword evidence="4" id="KW-0175">Coiled coil</keyword>
<feature type="coiled-coil region" evidence="4">
    <location>
        <begin position="2"/>
        <end position="61"/>
    </location>
</feature>
<dbReference type="SMART" id="SM00320">
    <property type="entry name" value="WD40"/>
    <property type="match status" value="5"/>
</dbReference>
<dbReference type="PANTHER" id="PTHR19848">
    <property type="entry name" value="WD40 REPEAT PROTEIN"/>
    <property type="match status" value="1"/>
</dbReference>
<dbReference type="Gene3D" id="2.130.10.10">
    <property type="entry name" value="YVTN repeat-like/Quinoprotein amine dehydrogenase"/>
    <property type="match status" value="2"/>
</dbReference>
<keyword evidence="2" id="KW-0677">Repeat</keyword>
<dbReference type="PROSITE" id="PS50294">
    <property type="entry name" value="WD_REPEATS_REGION"/>
    <property type="match status" value="1"/>
</dbReference>
<evidence type="ECO:0000256" key="2">
    <source>
        <dbReference type="ARBA" id="ARBA00022737"/>
    </source>
</evidence>